<dbReference type="EMBL" id="JPME01000003">
    <property type="protein sequence ID" value="KEZ91492.1"/>
    <property type="molecule type" value="Genomic_DNA"/>
</dbReference>
<dbReference type="STRING" id="29354.IO98_02065"/>
<dbReference type="InterPro" id="IPR004096">
    <property type="entry name" value="V4R"/>
</dbReference>
<dbReference type="SMART" id="SM00989">
    <property type="entry name" value="V4R"/>
    <property type="match status" value="1"/>
</dbReference>
<dbReference type="Pfam" id="PF02830">
    <property type="entry name" value="V4R"/>
    <property type="match status" value="1"/>
</dbReference>
<evidence type="ECO:0000259" key="1">
    <source>
        <dbReference type="SMART" id="SM00989"/>
    </source>
</evidence>
<protein>
    <submittedName>
        <fullName evidence="2">4-vinyl reductase</fullName>
    </submittedName>
</protein>
<accession>A0A084JRA8</accession>
<dbReference type="OrthoDB" id="9788644at2"/>
<keyword evidence="3" id="KW-1185">Reference proteome</keyword>
<sequence>MFNNFHIGEEKDFSWSMIGNIAEGRRNLGEGMPVMMYRLFQYSLRSELSRRFSEDMARELFRRAGELSGREFALHMLDLTLPFNDFLASLQNSLEVHKVGILRIEKFDPRTGDIVLTVGEDLDCSGIPVTGDQVCNYDEGFLSGVLREYTGKDYLVKEVDCWASGARVCRFEANVDQQAKV</sequence>
<dbReference type="Gene3D" id="3.30.1380.20">
    <property type="entry name" value="Trafficking protein particle complex subunit 3"/>
    <property type="match status" value="1"/>
</dbReference>
<comment type="caution">
    <text evidence="2">The sequence shown here is derived from an EMBL/GenBank/DDBJ whole genome shotgun (WGS) entry which is preliminary data.</text>
</comment>
<dbReference type="AlphaFoldDB" id="A0A084JRA8"/>
<dbReference type="RefSeq" id="WP_038277475.1">
    <property type="nucleotide sequence ID" value="NZ_JPME01000003.1"/>
</dbReference>
<dbReference type="InterPro" id="IPR024096">
    <property type="entry name" value="NO_sig/Golgi_transp_ligand-bd"/>
</dbReference>
<reference evidence="2 3" key="1">
    <citation type="submission" date="2014-07" db="EMBL/GenBank/DDBJ databases">
        <title>Draft genome of Clostridium celerecrescens 152B isolated from sediments associated with methane hydrate from Krishna Godavari basin.</title>
        <authorList>
            <person name="Honkalas V.S."/>
            <person name="Dabir A.P."/>
            <person name="Arora P."/>
            <person name="Dhakephalkar P.K."/>
        </authorList>
    </citation>
    <scope>NUCLEOTIDE SEQUENCE [LARGE SCALE GENOMIC DNA]</scope>
    <source>
        <strain evidence="2 3">152B</strain>
    </source>
</reference>
<name>A0A084JRA8_9FIRM</name>
<dbReference type="PANTHER" id="PTHR35090:SF2">
    <property type="entry name" value="ARSR FAMILY TRANSCRIPTIONAL REGULATOR"/>
    <property type="match status" value="1"/>
</dbReference>
<evidence type="ECO:0000313" key="3">
    <source>
        <dbReference type="Proteomes" id="UP000028525"/>
    </source>
</evidence>
<proteinExistence type="predicted"/>
<evidence type="ECO:0000313" key="2">
    <source>
        <dbReference type="EMBL" id="KEZ91492.1"/>
    </source>
</evidence>
<dbReference type="PANTHER" id="PTHR35090">
    <property type="entry name" value="DNA-DIRECTED RNA POLYMERASE SUBUNIT I"/>
    <property type="match status" value="1"/>
</dbReference>
<organism evidence="2 3">
    <name type="scientific">Lacrimispora celerecrescens</name>
    <dbReference type="NCBI Taxonomy" id="29354"/>
    <lineage>
        <taxon>Bacteria</taxon>
        <taxon>Bacillati</taxon>
        <taxon>Bacillota</taxon>
        <taxon>Clostridia</taxon>
        <taxon>Lachnospirales</taxon>
        <taxon>Lachnospiraceae</taxon>
        <taxon>Lacrimispora</taxon>
    </lineage>
</organism>
<feature type="domain" description="4-vinyl reductase 4VR" evidence="1">
    <location>
        <begin position="113"/>
        <end position="175"/>
    </location>
</feature>
<dbReference type="Proteomes" id="UP000028525">
    <property type="component" value="Unassembled WGS sequence"/>
</dbReference>
<dbReference type="SUPFAM" id="SSF111126">
    <property type="entry name" value="Ligand-binding domain in the NO signalling and Golgi transport"/>
    <property type="match status" value="1"/>
</dbReference>
<gene>
    <name evidence="2" type="ORF">IO98_02065</name>
</gene>